<keyword evidence="1" id="KW-1133">Transmembrane helix</keyword>
<protein>
    <submittedName>
        <fullName evidence="2">Uncharacterized protein</fullName>
    </submittedName>
</protein>
<proteinExistence type="predicted"/>
<dbReference type="EMBL" id="JAWJAY010000001">
    <property type="protein sequence ID" value="MDV2884406.1"/>
    <property type="molecule type" value="Genomic_DNA"/>
</dbReference>
<accession>A0AAJ2NKL5</accession>
<feature type="transmembrane region" description="Helical" evidence="1">
    <location>
        <begin position="6"/>
        <end position="28"/>
    </location>
</feature>
<gene>
    <name evidence="2" type="ORF">RYX45_04385</name>
</gene>
<keyword evidence="1" id="KW-0812">Transmembrane</keyword>
<name>A0AAJ2NKL5_ALKPS</name>
<evidence type="ECO:0000256" key="1">
    <source>
        <dbReference type="SAM" id="Phobius"/>
    </source>
</evidence>
<comment type="caution">
    <text evidence="2">The sequence shown here is derived from an EMBL/GenBank/DDBJ whole genome shotgun (WGS) entry which is preliminary data.</text>
</comment>
<evidence type="ECO:0000313" key="3">
    <source>
        <dbReference type="Proteomes" id="UP001285636"/>
    </source>
</evidence>
<reference evidence="2" key="1">
    <citation type="submission" date="2023-10" db="EMBL/GenBank/DDBJ databases">
        <title>Screening of Alkalihalophilus pseudofirmusBZ-TG-HK211 and Its Alleviation of Salt Stress on Rapeseed Growth.</title>
        <authorList>
            <person name="Zhao B."/>
            <person name="Guo T."/>
        </authorList>
    </citation>
    <scope>NUCLEOTIDE SEQUENCE</scope>
    <source>
        <strain evidence="2">BZ-TG-HK211</strain>
    </source>
</reference>
<dbReference type="Proteomes" id="UP001285636">
    <property type="component" value="Unassembled WGS sequence"/>
</dbReference>
<organism evidence="2 3">
    <name type="scientific">Alkalihalophilus pseudofirmus</name>
    <name type="common">Bacillus pseudofirmus</name>
    <dbReference type="NCBI Taxonomy" id="79885"/>
    <lineage>
        <taxon>Bacteria</taxon>
        <taxon>Bacillati</taxon>
        <taxon>Bacillota</taxon>
        <taxon>Bacilli</taxon>
        <taxon>Bacillales</taxon>
        <taxon>Bacillaceae</taxon>
        <taxon>Alkalihalophilus</taxon>
    </lineage>
</organism>
<evidence type="ECO:0000313" key="2">
    <source>
        <dbReference type="EMBL" id="MDV2884406.1"/>
    </source>
</evidence>
<dbReference type="RefSeq" id="WP_323465945.1">
    <property type="nucleotide sequence ID" value="NZ_CP144224.1"/>
</dbReference>
<sequence>MSKQIVMVVMSTVMFITVWAIVIFQFNAKTSEPIELKEPLDLAVMDSETTSDRVIPLPDSITDESHSLVDESIDPSLEVIEEGSSEEFVQENQGLVTESGVLIDLRLYDFSDISTADGIPIEGILSKLNLE</sequence>
<dbReference type="AlphaFoldDB" id="A0AAJ2NKL5"/>
<keyword evidence="1" id="KW-0472">Membrane</keyword>